<dbReference type="AlphaFoldDB" id="A0A8D0A822"/>
<evidence type="ECO:0000259" key="8">
    <source>
        <dbReference type="SMART" id="SM01002"/>
    </source>
</evidence>
<evidence type="ECO:0000259" key="9">
    <source>
        <dbReference type="SMART" id="SM01003"/>
    </source>
</evidence>
<dbReference type="Gene3D" id="3.30.360.10">
    <property type="entry name" value="Dihydrodipicolinate Reductase, domain 2"/>
    <property type="match status" value="1"/>
</dbReference>
<evidence type="ECO:0000256" key="7">
    <source>
        <dbReference type="ARBA" id="ARBA00025744"/>
    </source>
</evidence>
<dbReference type="SMART" id="SM01003">
    <property type="entry name" value="AlaDh_PNT_N"/>
    <property type="match status" value="1"/>
</dbReference>
<comment type="pathway">
    <text evidence="1">Amino-acid degradation; L-lysine degradation via saccharopine pathway; glutaryl-CoA from L-lysine: step 1/6.</text>
</comment>
<feature type="domain" description="Alanine dehydrogenase/pyridine nucleotide transhydrogenase NAD(H)-binding" evidence="8">
    <location>
        <begin position="195"/>
        <end position="397"/>
    </location>
</feature>
<accession>A0A8D0A822</accession>
<dbReference type="InterPro" id="IPR036291">
    <property type="entry name" value="NAD(P)-bd_dom_sf"/>
</dbReference>
<dbReference type="Pfam" id="PF05222">
    <property type="entry name" value="AlaDh_PNT_N"/>
    <property type="match status" value="1"/>
</dbReference>
<evidence type="ECO:0000256" key="2">
    <source>
        <dbReference type="ARBA" id="ARBA00004720"/>
    </source>
</evidence>
<dbReference type="SMART" id="SM01002">
    <property type="entry name" value="AlaDh_PNT_C"/>
    <property type="match status" value="1"/>
</dbReference>
<evidence type="ECO:0000256" key="4">
    <source>
        <dbReference type="ARBA" id="ARBA00022857"/>
    </source>
</evidence>
<dbReference type="InterPro" id="IPR032095">
    <property type="entry name" value="Sacchrp_dh-like_C"/>
</dbReference>
<dbReference type="GO" id="GO:0005737">
    <property type="term" value="C:cytoplasm"/>
    <property type="evidence" value="ECO:0007669"/>
    <property type="project" value="TreeGrafter"/>
</dbReference>
<comment type="similarity">
    <text evidence="7">In the C-terminal section; belongs to the saccharopine dehydrogenase family.</text>
</comment>
<name>A0A8D0A822_SANLU</name>
<evidence type="ECO:0000313" key="11">
    <source>
        <dbReference type="Proteomes" id="UP000694568"/>
    </source>
</evidence>
<dbReference type="Proteomes" id="UP000694568">
    <property type="component" value="Unplaced"/>
</dbReference>
<feature type="domain" description="Alanine dehydrogenase/pyridine nucleotide transhydrogenase N-terminal" evidence="9">
    <location>
        <begin position="25"/>
        <end position="155"/>
    </location>
</feature>
<evidence type="ECO:0000313" key="10">
    <source>
        <dbReference type="Ensembl" id="ENSSLUP00000048266.1"/>
    </source>
</evidence>
<dbReference type="Ensembl" id="ENSSLUT00000049722.1">
    <property type="protein sequence ID" value="ENSSLUP00000048266.1"/>
    <property type="gene ID" value="ENSSLUG00000019916.1"/>
</dbReference>
<dbReference type="FunFam" id="3.40.50.720:FF:000087">
    <property type="entry name" value="alpha-aminoadipic semialdehyde synthase, mitochondrial"/>
    <property type="match status" value="1"/>
</dbReference>
<dbReference type="Gene3D" id="3.40.50.720">
    <property type="entry name" value="NAD(P)-binding Rossmann-like Domain"/>
    <property type="match status" value="3"/>
</dbReference>
<protein>
    <submittedName>
        <fullName evidence="10">Aminoadipate-semialdehyde synthase</fullName>
    </submittedName>
</protein>
<dbReference type="GO" id="GO:0019878">
    <property type="term" value="P:lysine biosynthetic process via aminoadipic acid"/>
    <property type="evidence" value="ECO:0007669"/>
    <property type="project" value="TreeGrafter"/>
</dbReference>
<dbReference type="Gene3D" id="1.10.1870.10">
    <property type="entry name" value="Domain 3, Saccharopine reductase"/>
    <property type="match status" value="1"/>
</dbReference>
<dbReference type="InterPro" id="IPR007698">
    <property type="entry name" value="AlaDH/PNT_NAD(H)-bd"/>
</dbReference>
<keyword evidence="5" id="KW-0560">Oxidoreductase</keyword>
<evidence type="ECO:0000256" key="6">
    <source>
        <dbReference type="ARBA" id="ARBA00023268"/>
    </source>
</evidence>
<reference evidence="10" key="2">
    <citation type="submission" date="2025-09" db="UniProtKB">
        <authorList>
            <consortium name="Ensembl"/>
        </authorList>
    </citation>
    <scope>IDENTIFICATION</scope>
</reference>
<comment type="pathway">
    <text evidence="2">Amino-acid degradation; L-lysine degradation via saccharopine pathway; glutaryl-CoA from L-lysine: step 2/6.</text>
</comment>
<proteinExistence type="inferred from homology"/>
<dbReference type="SUPFAM" id="SSF51735">
    <property type="entry name" value="NAD(P)-binding Rossmann-fold domains"/>
    <property type="match status" value="1"/>
</dbReference>
<dbReference type="InterPro" id="IPR007886">
    <property type="entry name" value="AlaDH/PNT_N"/>
</dbReference>
<dbReference type="Pfam" id="PF16653">
    <property type="entry name" value="Sacchrp_dh_C"/>
    <property type="match status" value="1"/>
</dbReference>
<dbReference type="PANTHER" id="PTHR11133:SF22">
    <property type="entry name" value="ALPHA-AMINOADIPIC SEMIALDEHYDE SYNTHASE, MITOCHONDRIAL"/>
    <property type="match status" value="1"/>
</dbReference>
<dbReference type="GeneTree" id="ENSGT00390000013249"/>
<dbReference type="InterPro" id="IPR051168">
    <property type="entry name" value="AASS"/>
</dbReference>
<evidence type="ECO:0000256" key="3">
    <source>
        <dbReference type="ARBA" id="ARBA00005624"/>
    </source>
</evidence>
<dbReference type="GO" id="GO:0004753">
    <property type="term" value="F:saccharopine dehydrogenase activity"/>
    <property type="evidence" value="ECO:0007669"/>
    <property type="project" value="TreeGrafter"/>
</dbReference>
<sequence>VIAIYRKCRNNCLAAQRRYEHSVMAIRREDINPWERRAPLAPKHVKELTNAGVKVLVQPSNRRAIHEKYYMRAGAVIQEDLSEASLIIGVKRPPEEKIIPRKTYAFFSHTIKAQEANMALLEDLLKKEVRLIDYEKMVDPNGFRIVAFGQWAGVAGMINILHGLGLRFLALGHHTPFMYIGMAHNYRNVSQAIQAVRDCGYEISMGFMPKSIGPVTFCFTGTGNVSKGAQDILNELPVEYVEPHELKAVSETGDMNRVYATVLSRHHHLCRKSDGIYDPMEYEHHPELYTSHFRTSVAPYTTCLINGIYWERHTPRLLRRLDAQKLMRPLQTSAAETEGSPALPHKLLAICDISADTGGSIGFMNECTTIDKPFCMYDADQHIDHDSVEGNGILMCSIDNLPAQLPIGATEYFGDRLFPYIWEMVRWCFLISFREKAQIMKKAGMKRVLLLGSGYVSGPVVEYLTRDEKTQVTVGEFVYQTLKKQAEELAAKYPNTIPVMLDAGSQEGHLDSLVKDHDLVISMLPYSLHPLIAKHCIKRKVNMVTASYLSPAMRELQSSAEEAGITIVNEMGLDPGIDHMLAMECIDKAKADGCTVESYSSFCGGLPAPECSDNPLRYKFSWSPYGVLLNTISPAIFLRDNEVVSIPAGGSLMESSMPMDFLPGFNLEAFPNRDSTTYAEPYGIQTAHTLIRGTLRFKGFTKAMTGFVKLGLINSEPCPILQPTSCPVSWKALLCKQMGLSSSISHDAFEEAVYERIGKDDFLILLPQIRRPQVPNVVLVHKLLMTSLPGLGEGERDMIILRNDVGLRHPTGELETKHISLVVYGDPSGFSAMAKTVGYPAAIAARMVLDGEISTKGIVVPLTKDVYEPTLARLKEEGLNFVSKSTVLE</sequence>
<dbReference type="FunFam" id="3.40.50.720:FF:000072">
    <property type="entry name" value="Saccharopine dehydrogenase [NADP(+), L-glutamate-forming]"/>
    <property type="match status" value="1"/>
</dbReference>
<keyword evidence="4" id="KW-0521">NADP</keyword>
<reference evidence="10" key="1">
    <citation type="submission" date="2025-08" db="UniProtKB">
        <authorList>
            <consortium name="Ensembl"/>
        </authorList>
    </citation>
    <scope>IDENTIFICATION</scope>
</reference>
<evidence type="ECO:0000256" key="1">
    <source>
        <dbReference type="ARBA" id="ARBA00004682"/>
    </source>
</evidence>
<dbReference type="PANTHER" id="PTHR11133">
    <property type="entry name" value="SACCHAROPINE DEHYDROGENASE"/>
    <property type="match status" value="1"/>
</dbReference>
<dbReference type="GO" id="GO:0033512">
    <property type="term" value="P:L-lysine catabolic process to acetyl-CoA via saccharopine"/>
    <property type="evidence" value="ECO:0007669"/>
    <property type="project" value="UniProtKB-UniPathway"/>
</dbReference>
<comment type="similarity">
    <text evidence="3">In the N-terminal section; belongs to the AlaDH/PNT family.</text>
</comment>
<dbReference type="InterPro" id="IPR005097">
    <property type="entry name" value="Sacchrp_dh_NADP-bd"/>
</dbReference>
<keyword evidence="6" id="KW-0511">Multifunctional enzyme</keyword>
<keyword evidence="11" id="KW-1185">Reference proteome</keyword>
<dbReference type="Pfam" id="PF03435">
    <property type="entry name" value="Sacchrp_dh_NADP"/>
    <property type="match status" value="1"/>
</dbReference>
<dbReference type="SUPFAM" id="SSF52283">
    <property type="entry name" value="Formate/glycerate dehydrogenase catalytic domain-like"/>
    <property type="match status" value="1"/>
</dbReference>
<dbReference type="UniPathway" id="UPA00868">
    <property type="reaction ID" value="UER00835"/>
</dbReference>
<dbReference type="SUPFAM" id="SSF55347">
    <property type="entry name" value="Glyceraldehyde-3-phosphate dehydrogenase-like, C-terminal domain"/>
    <property type="match status" value="1"/>
</dbReference>
<dbReference type="FunFam" id="3.30.360.10:FF:000008">
    <property type="entry name" value="Alpha-aminoadipic semialdehyde synthase, mitochondrial"/>
    <property type="match status" value="1"/>
</dbReference>
<dbReference type="CDD" id="cd12189">
    <property type="entry name" value="LKR_SDH_like"/>
    <property type="match status" value="1"/>
</dbReference>
<organism evidence="10 11">
    <name type="scientific">Sander lucioperca</name>
    <name type="common">Pike-perch</name>
    <name type="synonym">Perca lucioperca</name>
    <dbReference type="NCBI Taxonomy" id="283035"/>
    <lineage>
        <taxon>Eukaryota</taxon>
        <taxon>Metazoa</taxon>
        <taxon>Chordata</taxon>
        <taxon>Craniata</taxon>
        <taxon>Vertebrata</taxon>
        <taxon>Euteleostomi</taxon>
        <taxon>Actinopterygii</taxon>
        <taxon>Neopterygii</taxon>
        <taxon>Teleostei</taxon>
        <taxon>Neoteleostei</taxon>
        <taxon>Acanthomorphata</taxon>
        <taxon>Eupercaria</taxon>
        <taxon>Perciformes</taxon>
        <taxon>Percoidei</taxon>
        <taxon>Percidae</taxon>
        <taxon>Luciopercinae</taxon>
        <taxon>Sander</taxon>
    </lineage>
</organism>
<evidence type="ECO:0000256" key="5">
    <source>
        <dbReference type="ARBA" id="ARBA00023002"/>
    </source>
</evidence>
<gene>
    <name evidence="10" type="primary">aass</name>
</gene>